<dbReference type="GO" id="GO:0016032">
    <property type="term" value="P:viral process"/>
    <property type="evidence" value="ECO:0007669"/>
    <property type="project" value="InterPro"/>
</dbReference>
<sequence length="471" mass="55082">MYSLKRLLCQLLSPLCKHGPYKHLQLFLMGNDQKNTKCMLSIFITNKKFLNKELTDFFYRKFLKLWLNCDLYSRNQIKFWFNRMVMTKNFFLFLAYLYFVYIEYKILDSISIYKMQRVSWNELKQKIYEYPVHKLNALLEVPSFACFNDLHLFIFGQQLMLPISTHCNVPCVKIFCLKNYDQCQKIFLRYSHDDANVNYENLLHASSLIVPSGNFMFAMARAIIENFCYESDKFLIPLDNNSLVPIIMNTQGKNHPKILTFALATVLKNSLTSSLISLPVFCYCKTKCLRYFKNNSLVAVICSKCGHCLNSGKEKLKGMQMFSLNSLFYYRDKQEKNLIHSMHTDLLHCSLCGGQRLVTEKIYELCEYRISNITVRTVNWKAIIGTNSACTILNESIKFDAIVGCSCRTCYSTIHLYNITITKLLKLITHASDFQCQECQYLFRETCLDLEDCTEICSGCEIYKFTKCVQK</sequence>
<feature type="transmembrane region" description="Helical" evidence="1">
    <location>
        <begin position="90"/>
        <end position="107"/>
    </location>
</feature>
<dbReference type="Pfam" id="PF03117">
    <property type="entry name" value="Herpes_UL49_1"/>
    <property type="match status" value="1"/>
</dbReference>
<dbReference type="GeneID" id="27912085"/>
<dbReference type="Proteomes" id="UP000202843">
    <property type="component" value="Segment"/>
</dbReference>
<keyword evidence="1" id="KW-0472">Membrane</keyword>
<keyword evidence="1" id="KW-1133">Transmembrane helix</keyword>
<gene>
    <name evidence="2" type="primary">U33</name>
</gene>
<evidence type="ECO:0000313" key="3">
    <source>
        <dbReference type="Proteomes" id="UP000202843"/>
    </source>
</evidence>
<protein>
    <submittedName>
        <fullName evidence="2">Protein UL49</fullName>
    </submittedName>
</protein>
<dbReference type="InterPro" id="IPR004339">
    <property type="entry name" value="UL49"/>
</dbReference>
<proteinExistence type="predicted"/>
<dbReference type="OrthoDB" id="2844at10239"/>
<dbReference type="KEGG" id="vg:27912085"/>
<organism evidence="2 3">
    <name type="scientific">macacine betaherpesvirus 9</name>
    <dbReference type="NCBI Taxonomy" id="2560568"/>
    <lineage>
        <taxon>Viruses</taxon>
        <taxon>Duplodnaviria</taxon>
        <taxon>Heunggongvirae</taxon>
        <taxon>Peploviricota</taxon>
        <taxon>Herviviricetes</taxon>
        <taxon>Herpesvirales</taxon>
        <taxon>Orthoherpesviridae</taxon>
        <taxon>Betaherpesvirinae</taxon>
        <taxon>Roseolovirus</taxon>
        <taxon>Roseolovirus macacinebeta9</taxon>
    </lineage>
</organism>
<accession>A0A192XNV5</accession>
<reference evidence="2 3" key="1">
    <citation type="journal article" date="2016" name="J. Virol.">
        <title>Complete Unique Genome Sequence, Expression Profile, and Salivary Gland Tissue Tropism of the Herpesvirus 7 Homolog in Pigtailed Macaques.</title>
        <authorList>
            <person name="Staheli J.P."/>
            <person name="Dyen M.R."/>
            <person name="Basom R."/>
            <person name="Fitzgibbon M."/>
            <person name="Barcy S."/>
        </authorList>
    </citation>
    <scope>NUCLEOTIDE SEQUENCE [LARGE SCALE GENOMIC DNA]</scope>
</reference>
<evidence type="ECO:0000313" key="2">
    <source>
        <dbReference type="EMBL" id="ANC96546.1"/>
    </source>
</evidence>
<evidence type="ECO:0000256" key="1">
    <source>
        <dbReference type="SAM" id="Phobius"/>
    </source>
</evidence>
<dbReference type="EMBL" id="KU351741">
    <property type="protein sequence ID" value="ANC96546.1"/>
    <property type="molecule type" value="Genomic_DNA"/>
</dbReference>
<dbReference type="GO" id="GO:0019033">
    <property type="term" value="C:viral tegument"/>
    <property type="evidence" value="ECO:0007669"/>
    <property type="project" value="InterPro"/>
</dbReference>
<keyword evidence="3" id="KW-1185">Reference proteome</keyword>
<name>A0A192XNV5_9BETA</name>
<dbReference type="RefSeq" id="YP_009253937.1">
    <property type="nucleotide sequence ID" value="NC_030200.1"/>
</dbReference>
<keyword evidence="1" id="KW-0812">Transmembrane</keyword>